<reference evidence="1" key="1">
    <citation type="journal article" date="2021" name="PeerJ">
        <title>Extensive microbial diversity within the chicken gut microbiome revealed by metagenomics and culture.</title>
        <authorList>
            <person name="Gilroy R."/>
            <person name="Ravi A."/>
            <person name="Getino M."/>
            <person name="Pursley I."/>
            <person name="Horton D.L."/>
            <person name="Alikhan N.F."/>
            <person name="Baker D."/>
            <person name="Gharbi K."/>
            <person name="Hall N."/>
            <person name="Watson M."/>
            <person name="Adriaenssens E.M."/>
            <person name="Foster-Nyarko E."/>
            <person name="Jarju S."/>
            <person name="Secka A."/>
            <person name="Antonio M."/>
            <person name="Oren A."/>
            <person name="Chaudhuri R.R."/>
            <person name="La Ragione R."/>
            <person name="Hildebrand F."/>
            <person name="Pallen M.J."/>
        </authorList>
    </citation>
    <scope>NUCLEOTIDE SEQUENCE</scope>
    <source>
        <strain evidence="1">CHK189-11263</strain>
    </source>
</reference>
<dbReference type="Proteomes" id="UP000824208">
    <property type="component" value="Unassembled WGS sequence"/>
</dbReference>
<organism evidence="1 2">
    <name type="scientific">Candidatus Flavonifractor intestinipullorum</name>
    <dbReference type="NCBI Taxonomy" id="2838587"/>
    <lineage>
        <taxon>Bacteria</taxon>
        <taxon>Bacillati</taxon>
        <taxon>Bacillota</taxon>
        <taxon>Clostridia</taxon>
        <taxon>Eubacteriales</taxon>
        <taxon>Oscillospiraceae</taxon>
        <taxon>Flavonifractor</taxon>
    </lineage>
</organism>
<accession>A0A9D2MBS3</accession>
<evidence type="ECO:0000313" key="2">
    <source>
        <dbReference type="Proteomes" id="UP000824208"/>
    </source>
</evidence>
<gene>
    <name evidence="1" type="ORF">H9714_04260</name>
</gene>
<reference evidence="1" key="2">
    <citation type="submission" date="2021-04" db="EMBL/GenBank/DDBJ databases">
        <authorList>
            <person name="Gilroy R."/>
        </authorList>
    </citation>
    <scope>NUCLEOTIDE SEQUENCE</scope>
    <source>
        <strain evidence="1">CHK189-11263</strain>
    </source>
</reference>
<evidence type="ECO:0008006" key="3">
    <source>
        <dbReference type="Google" id="ProtNLM"/>
    </source>
</evidence>
<dbReference type="EMBL" id="DWYC01000046">
    <property type="protein sequence ID" value="HJB56748.1"/>
    <property type="molecule type" value="Genomic_DNA"/>
</dbReference>
<protein>
    <recommendedName>
        <fullName evidence="3">DUF2190 family protein</fullName>
    </recommendedName>
</protein>
<comment type="caution">
    <text evidence="1">The sequence shown here is derived from an EMBL/GenBank/DDBJ whole genome shotgun (WGS) entry which is preliminary data.</text>
</comment>
<sequence length="117" mass="11619">MKQVSFEGIGQVMATFPAAQDAQGGEKVAEGIPVKLGATGVVDVCADSDAFIGVARAVRDGCAAVQVRGFVQVKATGSISAGMVNLAADGTGGVKQSSSGKSYLVAETGGETITILL</sequence>
<dbReference type="AlphaFoldDB" id="A0A9D2MBS3"/>
<proteinExistence type="predicted"/>
<evidence type="ECO:0000313" key="1">
    <source>
        <dbReference type="EMBL" id="HJB56748.1"/>
    </source>
</evidence>
<name>A0A9D2MBS3_9FIRM</name>